<keyword evidence="3" id="KW-1003">Cell membrane</keyword>
<comment type="subcellular location">
    <subcellularLocation>
        <location evidence="1">Membrane</location>
        <topology evidence="1">Multi-pass membrane protein</topology>
    </subcellularLocation>
</comment>
<feature type="transmembrane region" description="Helical" evidence="7">
    <location>
        <begin position="65"/>
        <end position="88"/>
    </location>
</feature>
<protein>
    <submittedName>
        <fullName evidence="8">AEC family transporter</fullName>
    </submittedName>
</protein>
<dbReference type="PANTHER" id="PTHR36838:SF3">
    <property type="entry name" value="TRANSPORTER AUXIN EFFLUX CARRIER EC FAMILY"/>
    <property type="match status" value="1"/>
</dbReference>
<dbReference type="RefSeq" id="WP_167637530.1">
    <property type="nucleotide sequence ID" value="NZ_JAATOP010000003.1"/>
</dbReference>
<keyword evidence="4 7" id="KW-0812">Transmembrane</keyword>
<feature type="transmembrane region" description="Helical" evidence="7">
    <location>
        <begin position="285"/>
        <end position="307"/>
    </location>
</feature>
<keyword evidence="5 7" id="KW-1133">Transmembrane helix</keyword>
<evidence type="ECO:0000256" key="1">
    <source>
        <dbReference type="ARBA" id="ARBA00004141"/>
    </source>
</evidence>
<accession>A0ABX0VZT5</accession>
<feature type="transmembrane region" description="Helical" evidence="7">
    <location>
        <begin position="256"/>
        <end position="276"/>
    </location>
</feature>
<feature type="transmembrane region" description="Helical" evidence="7">
    <location>
        <begin position="126"/>
        <end position="146"/>
    </location>
</feature>
<feature type="transmembrane region" description="Helical" evidence="7">
    <location>
        <begin position="7"/>
        <end position="26"/>
    </location>
</feature>
<comment type="caution">
    <text evidence="8">The sequence shown here is derived from an EMBL/GenBank/DDBJ whole genome shotgun (WGS) entry which is preliminary data.</text>
</comment>
<dbReference type="PANTHER" id="PTHR36838">
    <property type="entry name" value="AUXIN EFFLUX CARRIER FAMILY PROTEIN"/>
    <property type="match status" value="1"/>
</dbReference>
<feature type="transmembrane region" description="Helical" evidence="7">
    <location>
        <begin position="229"/>
        <end position="250"/>
    </location>
</feature>
<evidence type="ECO:0000313" key="9">
    <source>
        <dbReference type="Proteomes" id="UP000709466"/>
    </source>
</evidence>
<keyword evidence="2" id="KW-0813">Transport</keyword>
<feature type="transmembrane region" description="Helical" evidence="7">
    <location>
        <begin position="199"/>
        <end position="217"/>
    </location>
</feature>
<evidence type="ECO:0000256" key="6">
    <source>
        <dbReference type="ARBA" id="ARBA00023136"/>
    </source>
</evidence>
<feature type="transmembrane region" description="Helical" evidence="7">
    <location>
        <begin position="95"/>
        <end position="114"/>
    </location>
</feature>
<dbReference type="EMBL" id="JAATOP010000003">
    <property type="protein sequence ID" value="NIY72148.1"/>
    <property type="molecule type" value="Genomic_DNA"/>
</dbReference>
<gene>
    <name evidence="8" type="ORF">HCZ30_06835</name>
</gene>
<dbReference type="Proteomes" id="UP000709466">
    <property type="component" value="Unassembled WGS sequence"/>
</dbReference>
<reference evidence="8 9" key="1">
    <citation type="submission" date="2020-03" db="EMBL/GenBank/DDBJ databases">
        <title>Bacterial isolates of synthetic phycosphere.</title>
        <authorList>
            <person name="Fu H."/>
            <person name="Moran M.A."/>
        </authorList>
    </citation>
    <scope>NUCLEOTIDE SEQUENCE [LARGE SCALE GENOMIC DNA]</scope>
    <source>
        <strain evidence="8 9">HF1</strain>
    </source>
</reference>
<sequence>MIALIDIILPVFLVLGFGYFAVWKGWFKETSVDELMKFAQNFAVPCLLFKGISSLDLGAHFDVRLLFSFYAGAISGFIVGITGARLLFKRSWEDSIAIGFIGLFSNSLLLGLPITERAYGSDALASNYAIIAIHSPVCYAIGITTMEIVKNRGGKLSALPAKVLRSMFRNALILGISAGLIVNLTGIPLHNTLQSAIDLMARAALPAALFALGGVLVRYKPQGDLRTIGFIVSVSLVLHPTVTWLLGTSLNLSTDGFRSAVVTAAMAPGINAYLFANMYGHAKRVAASAVLIGTGMTVLTAAFWLMILP</sequence>
<organism evidence="8 9">
    <name type="scientific">Marivivens donghaensis</name>
    <dbReference type="NCBI Taxonomy" id="1699413"/>
    <lineage>
        <taxon>Bacteria</taxon>
        <taxon>Pseudomonadati</taxon>
        <taxon>Pseudomonadota</taxon>
        <taxon>Alphaproteobacteria</taxon>
        <taxon>Rhodobacterales</taxon>
        <taxon>Paracoccaceae</taxon>
        <taxon>Marivivens group</taxon>
        <taxon>Marivivens</taxon>
    </lineage>
</organism>
<feature type="transmembrane region" description="Helical" evidence="7">
    <location>
        <begin position="167"/>
        <end position="187"/>
    </location>
</feature>
<evidence type="ECO:0000256" key="2">
    <source>
        <dbReference type="ARBA" id="ARBA00022448"/>
    </source>
</evidence>
<proteinExistence type="predicted"/>
<dbReference type="Pfam" id="PF03547">
    <property type="entry name" value="Mem_trans"/>
    <property type="match status" value="1"/>
</dbReference>
<keyword evidence="9" id="KW-1185">Reference proteome</keyword>
<evidence type="ECO:0000256" key="3">
    <source>
        <dbReference type="ARBA" id="ARBA00022475"/>
    </source>
</evidence>
<dbReference type="InterPro" id="IPR004776">
    <property type="entry name" value="Mem_transp_PIN-like"/>
</dbReference>
<evidence type="ECO:0000256" key="5">
    <source>
        <dbReference type="ARBA" id="ARBA00022989"/>
    </source>
</evidence>
<keyword evidence="6 7" id="KW-0472">Membrane</keyword>
<evidence type="ECO:0000256" key="4">
    <source>
        <dbReference type="ARBA" id="ARBA00022692"/>
    </source>
</evidence>
<evidence type="ECO:0000313" key="8">
    <source>
        <dbReference type="EMBL" id="NIY72148.1"/>
    </source>
</evidence>
<name>A0ABX0VZT5_9RHOB</name>
<evidence type="ECO:0000256" key="7">
    <source>
        <dbReference type="SAM" id="Phobius"/>
    </source>
</evidence>